<organism evidence="1">
    <name type="scientific">Anguilla anguilla</name>
    <name type="common">European freshwater eel</name>
    <name type="synonym">Muraena anguilla</name>
    <dbReference type="NCBI Taxonomy" id="7936"/>
    <lineage>
        <taxon>Eukaryota</taxon>
        <taxon>Metazoa</taxon>
        <taxon>Chordata</taxon>
        <taxon>Craniata</taxon>
        <taxon>Vertebrata</taxon>
        <taxon>Euteleostomi</taxon>
        <taxon>Actinopterygii</taxon>
        <taxon>Neopterygii</taxon>
        <taxon>Teleostei</taxon>
        <taxon>Anguilliformes</taxon>
        <taxon>Anguillidae</taxon>
        <taxon>Anguilla</taxon>
    </lineage>
</organism>
<dbReference type="AlphaFoldDB" id="A0A0E9WWM8"/>
<reference evidence="1" key="2">
    <citation type="journal article" date="2015" name="Fish Shellfish Immunol.">
        <title>Early steps in the European eel (Anguilla anguilla)-Vibrio vulnificus interaction in the gills: Role of the RtxA13 toxin.</title>
        <authorList>
            <person name="Callol A."/>
            <person name="Pajuelo D."/>
            <person name="Ebbesson L."/>
            <person name="Teles M."/>
            <person name="MacKenzie S."/>
            <person name="Amaro C."/>
        </authorList>
    </citation>
    <scope>NUCLEOTIDE SEQUENCE</scope>
</reference>
<reference evidence="1" key="1">
    <citation type="submission" date="2014-11" db="EMBL/GenBank/DDBJ databases">
        <authorList>
            <person name="Amaro Gonzalez C."/>
        </authorList>
    </citation>
    <scope>NUCLEOTIDE SEQUENCE</scope>
</reference>
<accession>A0A0E9WWM8</accession>
<proteinExistence type="predicted"/>
<evidence type="ECO:0000313" key="1">
    <source>
        <dbReference type="EMBL" id="JAH94646.1"/>
    </source>
</evidence>
<protein>
    <submittedName>
        <fullName evidence="1">Uncharacterized protein</fullName>
    </submittedName>
</protein>
<sequence length="39" mass="4443">MSIQAKQKYSIIHSTLSLNINASVVLGCHIYIQNSWFSF</sequence>
<dbReference type="PROSITE" id="PS51257">
    <property type="entry name" value="PROKAR_LIPOPROTEIN"/>
    <property type="match status" value="1"/>
</dbReference>
<dbReference type="EMBL" id="GBXM01013931">
    <property type="protein sequence ID" value="JAH94646.1"/>
    <property type="molecule type" value="Transcribed_RNA"/>
</dbReference>
<name>A0A0E9WWM8_ANGAN</name>